<dbReference type="RefSeq" id="WP_128523456.1">
    <property type="nucleotide sequence ID" value="NZ_CP026118.1"/>
</dbReference>
<evidence type="ECO:0000313" key="2">
    <source>
        <dbReference type="Proteomes" id="UP000287756"/>
    </source>
</evidence>
<sequence>MVQSYCHCFSNQEEIDHGVATQKSYLAYAVLNGNKGAVEFSFRTSYVDNPSQSTKTKFYHVSDAFEDDQTTPKKVRIHSKSPLAQDNQQPEEKPFLRNTDLYYSYTINLPLHKFRCLHDNADDYHRTISSKELFDEMKAIYANIFKVDVSEVGGDDFSVLID</sequence>
<protein>
    <submittedName>
        <fullName evidence="1">Uncharacterized protein</fullName>
    </submittedName>
</protein>
<organism evidence="1 2">
    <name type="scientific">Halobacillus litoralis</name>
    <dbReference type="NCBI Taxonomy" id="45668"/>
    <lineage>
        <taxon>Bacteria</taxon>
        <taxon>Bacillati</taxon>
        <taxon>Bacillota</taxon>
        <taxon>Bacilli</taxon>
        <taxon>Bacillales</taxon>
        <taxon>Bacillaceae</taxon>
        <taxon>Halobacillus</taxon>
    </lineage>
</organism>
<dbReference type="OrthoDB" id="2967683at2"/>
<dbReference type="Proteomes" id="UP000287756">
    <property type="component" value="Chromosome"/>
</dbReference>
<name>A0A410MA23_9BACI</name>
<proteinExistence type="predicted"/>
<dbReference type="EMBL" id="CP026118">
    <property type="protein sequence ID" value="QAS51581.1"/>
    <property type="molecule type" value="Genomic_DNA"/>
</dbReference>
<gene>
    <name evidence="1" type="ORF">HLI_04740</name>
</gene>
<accession>A0A410MA23</accession>
<evidence type="ECO:0000313" key="1">
    <source>
        <dbReference type="EMBL" id="QAS51581.1"/>
    </source>
</evidence>
<dbReference type="KEGG" id="hli:HLI_04740"/>
<reference evidence="1 2" key="1">
    <citation type="submission" date="2018-01" db="EMBL/GenBank/DDBJ databases">
        <title>The whole genome sequencing and assembly of Halobacillus litoralis ERB031 strain.</title>
        <authorList>
            <person name="Lee S.-J."/>
            <person name="Park M.-K."/>
            <person name="Kim J.-Y."/>
            <person name="Lee Y.-J."/>
            <person name="Yi H."/>
            <person name="Bahn Y.-S."/>
            <person name="Kim J.F."/>
            <person name="Lee D.-W."/>
        </authorList>
    </citation>
    <scope>NUCLEOTIDE SEQUENCE [LARGE SCALE GENOMIC DNA]</scope>
    <source>
        <strain evidence="1 2">ERB 031</strain>
    </source>
</reference>
<dbReference type="AlphaFoldDB" id="A0A410MA23"/>